<dbReference type="InterPro" id="IPR002509">
    <property type="entry name" value="NODB_dom"/>
</dbReference>
<gene>
    <name evidence="4" type="ORF">KQI42_05260</name>
</gene>
<evidence type="ECO:0000259" key="3">
    <source>
        <dbReference type="PROSITE" id="PS51677"/>
    </source>
</evidence>
<dbReference type="PANTHER" id="PTHR10587">
    <property type="entry name" value="GLYCOSYL TRANSFERASE-RELATED"/>
    <property type="match status" value="1"/>
</dbReference>
<keyword evidence="5" id="KW-1185">Reference proteome</keyword>
<dbReference type="InterPro" id="IPR050248">
    <property type="entry name" value="Polysacc_deacetylase_ArnD"/>
</dbReference>
<dbReference type="PANTHER" id="PTHR10587:SF125">
    <property type="entry name" value="POLYSACCHARIDE DEACETYLASE YHEN-RELATED"/>
    <property type="match status" value="1"/>
</dbReference>
<feature type="transmembrane region" description="Helical" evidence="2">
    <location>
        <begin position="20"/>
        <end position="36"/>
    </location>
</feature>
<reference evidence="4 5" key="1">
    <citation type="submission" date="2021-06" db="EMBL/GenBank/DDBJ databases">
        <authorList>
            <person name="Sun Q."/>
            <person name="Li D."/>
        </authorList>
    </citation>
    <scope>NUCLEOTIDE SEQUENCE [LARGE SCALE GENOMIC DNA]</scope>
    <source>
        <strain evidence="4 5">MSJ-40</strain>
    </source>
</reference>
<protein>
    <submittedName>
        <fullName evidence="4">Polysaccharide deacetylase</fullName>
    </submittedName>
</protein>
<sequence length="294" mass="33575">MKTQSKRARNSRKIRRIRGIAILALIIALFIIGGTTKKLNNIANNVVEAKKIEETLDIMTDKNPVKIALNEEIRMVQEEKSNLKNEIADENNKEAEKNKDTKIAYLTFDDGPSENVTPEILDILSQYNIKATFFVVGNSAEKNPDIVKRIHEENHGIGNHTYSHRYKHIYTNTTNFLNEIKATERVLQNILGNDFETNIIRFPGGSFEKYKNPFKKVISENGYKYYDWNSLNGDAEGKNIPKNKLVSRLKATSNGKKELIILMHDTSAKKTTVEALPEIIEYLQKQGYEFGVLN</sequence>
<dbReference type="Proteomes" id="UP000749471">
    <property type="component" value="Unassembled WGS sequence"/>
</dbReference>
<feature type="coiled-coil region" evidence="1">
    <location>
        <begin position="66"/>
        <end position="100"/>
    </location>
</feature>
<dbReference type="EMBL" id="JAHLPM010000003">
    <property type="protein sequence ID" value="MBU5437406.1"/>
    <property type="molecule type" value="Genomic_DNA"/>
</dbReference>
<comment type="caution">
    <text evidence="4">The sequence shown here is derived from an EMBL/GenBank/DDBJ whole genome shotgun (WGS) entry which is preliminary data.</text>
</comment>
<feature type="domain" description="NodB homology" evidence="3">
    <location>
        <begin position="102"/>
        <end position="291"/>
    </location>
</feature>
<evidence type="ECO:0000256" key="2">
    <source>
        <dbReference type="SAM" id="Phobius"/>
    </source>
</evidence>
<organism evidence="4 5">
    <name type="scientific">Tissierella simiarum</name>
    <dbReference type="NCBI Taxonomy" id="2841534"/>
    <lineage>
        <taxon>Bacteria</taxon>
        <taxon>Bacillati</taxon>
        <taxon>Bacillota</taxon>
        <taxon>Tissierellia</taxon>
        <taxon>Tissierellales</taxon>
        <taxon>Tissierellaceae</taxon>
        <taxon>Tissierella</taxon>
    </lineage>
</organism>
<evidence type="ECO:0000256" key="1">
    <source>
        <dbReference type="SAM" id="Coils"/>
    </source>
</evidence>
<dbReference type="RefSeq" id="WP_216517468.1">
    <property type="nucleotide sequence ID" value="NZ_JAHLPM010000003.1"/>
</dbReference>
<keyword evidence="1" id="KW-0175">Coiled coil</keyword>
<evidence type="ECO:0000313" key="4">
    <source>
        <dbReference type="EMBL" id="MBU5437406.1"/>
    </source>
</evidence>
<dbReference type="CDD" id="cd10944">
    <property type="entry name" value="CE4_SmPgdA_like"/>
    <property type="match status" value="1"/>
</dbReference>
<proteinExistence type="predicted"/>
<name>A0ABS6E499_9FIRM</name>
<evidence type="ECO:0000313" key="5">
    <source>
        <dbReference type="Proteomes" id="UP000749471"/>
    </source>
</evidence>
<keyword evidence="2" id="KW-1133">Transmembrane helix</keyword>
<accession>A0ABS6E499</accession>
<keyword evidence="2" id="KW-0472">Membrane</keyword>
<dbReference type="Pfam" id="PF01522">
    <property type="entry name" value="Polysacc_deac_1"/>
    <property type="match status" value="1"/>
</dbReference>
<dbReference type="PROSITE" id="PS51677">
    <property type="entry name" value="NODB"/>
    <property type="match status" value="1"/>
</dbReference>
<keyword evidence="2" id="KW-0812">Transmembrane</keyword>